<evidence type="ECO:0000313" key="1">
    <source>
        <dbReference type="EMBL" id="AET33878.1"/>
    </source>
</evidence>
<dbReference type="STRING" id="1104324.P186_2492"/>
<organism evidence="1 2">
    <name type="scientific">Pyrobaculum ferrireducens</name>
    <dbReference type="NCBI Taxonomy" id="1104324"/>
    <lineage>
        <taxon>Archaea</taxon>
        <taxon>Thermoproteota</taxon>
        <taxon>Thermoprotei</taxon>
        <taxon>Thermoproteales</taxon>
        <taxon>Thermoproteaceae</taxon>
        <taxon>Pyrobaculum</taxon>
    </lineage>
</organism>
<keyword evidence="2" id="KW-1185">Reference proteome</keyword>
<sequence>MGVVNTDEILDRATNESNRIIATAKEILNLILNMSKHYVNQLTNIYEDFIMDLERDVLDIDAYIKDIYELEKDIQIDIGLLEEILKEKNRELVTIAEKINVNWDDSAASLFLNLPTLLKRIGCRLGRPDVVMLGIALGHAYGGAIRESFCALLASAAAERGRWRYVAEIGRRCLQTDLETEVKLICGLAKLVEEYKLDVLGGLSDALEDVRRE</sequence>
<dbReference type="HOGENOM" id="CLU_114392_0_0_2"/>
<dbReference type="KEGG" id="pyr:P186_2492"/>
<dbReference type="AlphaFoldDB" id="G7VCS3"/>
<dbReference type="Proteomes" id="UP000005867">
    <property type="component" value="Chromosome"/>
</dbReference>
<dbReference type="EMBL" id="CP003098">
    <property type="protein sequence ID" value="AET33878.1"/>
    <property type="molecule type" value="Genomic_DNA"/>
</dbReference>
<gene>
    <name evidence="1" type="ORF">P186_2492</name>
</gene>
<accession>G7VCS3</accession>
<dbReference type="eggNOG" id="arCOG09759">
    <property type="taxonomic scope" value="Archaea"/>
</dbReference>
<name>G7VCS3_9CREN</name>
<dbReference type="OrthoDB" id="386773at2157"/>
<proteinExistence type="predicted"/>
<dbReference type="BioCyc" id="PSP1104324:GJSN-2438-MONOMER"/>
<dbReference type="RefSeq" id="WP_014289703.1">
    <property type="nucleotide sequence ID" value="NC_016645.1"/>
</dbReference>
<reference evidence="1 2" key="1">
    <citation type="journal article" date="2012" name="J. Bacteriol.">
        <title>Complete genome sequence of strain 1860, a crenarchaeon of the genus pyrobaculum able to grow with various electron acceptors.</title>
        <authorList>
            <person name="Mardanov A.V."/>
            <person name="Gumerov V.M."/>
            <person name="Slobodkina G.B."/>
            <person name="Beletsky A.V."/>
            <person name="Bonch-Osmolovskaya E.A."/>
            <person name="Ravin N.V."/>
            <person name="Skryabin K.G."/>
        </authorList>
    </citation>
    <scope>NUCLEOTIDE SEQUENCE [LARGE SCALE GENOMIC DNA]</scope>
    <source>
        <strain evidence="1 2">1860</strain>
    </source>
</reference>
<evidence type="ECO:0000313" key="2">
    <source>
        <dbReference type="Proteomes" id="UP000005867"/>
    </source>
</evidence>
<protein>
    <submittedName>
        <fullName evidence="1">Uncharacterized protein</fullName>
    </submittedName>
</protein>
<dbReference type="GeneID" id="11594094"/>